<evidence type="ECO:0000313" key="1">
    <source>
        <dbReference type="EMBL" id="OTF86675.1"/>
    </source>
</evidence>
<keyword evidence="2" id="KW-1185">Reference proteome</keyword>
<dbReference type="AlphaFoldDB" id="A0A251RQJ5"/>
<organism evidence="1 2">
    <name type="scientific">Helianthus annuus</name>
    <name type="common">Common sunflower</name>
    <dbReference type="NCBI Taxonomy" id="4232"/>
    <lineage>
        <taxon>Eukaryota</taxon>
        <taxon>Viridiplantae</taxon>
        <taxon>Streptophyta</taxon>
        <taxon>Embryophyta</taxon>
        <taxon>Tracheophyta</taxon>
        <taxon>Spermatophyta</taxon>
        <taxon>Magnoliopsida</taxon>
        <taxon>eudicotyledons</taxon>
        <taxon>Gunneridae</taxon>
        <taxon>Pentapetalae</taxon>
        <taxon>asterids</taxon>
        <taxon>campanulids</taxon>
        <taxon>Asterales</taxon>
        <taxon>Asteraceae</taxon>
        <taxon>Asteroideae</taxon>
        <taxon>Heliantheae alliance</taxon>
        <taxon>Heliantheae</taxon>
        <taxon>Helianthus</taxon>
    </lineage>
</organism>
<evidence type="ECO:0000313" key="2">
    <source>
        <dbReference type="Proteomes" id="UP000215914"/>
    </source>
</evidence>
<sequence length="84" mass="9753">MKKFVGALHLSTSSCIELGRVLRENRRLYVFSEQVSLIGSSRKRFRLCEQDRFRLSDHVGFAYVYLYIRAKPQGLYIGVPLSEP</sequence>
<accession>A0A251RQJ5</accession>
<protein>
    <submittedName>
        <fullName evidence="1">Uncharacterized protein</fullName>
    </submittedName>
</protein>
<gene>
    <name evidence="1" type="ORF">HannXRQ_Chr17g0553351</name>
</gene>
<dbReference type="PROSITE" id="PS51257">
    <property type="entry name" value="PROKAR_LIPOPROTEIN"/>
    <property type="match status" value="1"/>
</dbReference>
<dbReference type="EMBL" id="CM007906">
    <property type="protein sequence ID" value="OTF86675.1"/>
    <property type="molecule type" value="Genomic_DNA"/>
</dbReference>
<dbReference type="Proteomes" id="UP000215914">
    <property type="component" value="Chromosome 17"/>
</dbReference>
<name>A0A251RQJ5_HELAN</name>
<proteinExistence type="predicted"/>
<reference evidence="2" key="1">
    <citation type="journal article" date="2017" name="Nature">
        <title>The sunflower genome provides insights into oil metabolism, flowering and Asterid evolution.</title>
        <authorList>
            <person name="Badouin H."/>
            <person name="Gouzy J."/>
            <person name="Grassa C.J."/>
            <person name="Murat F."/>
            <person name="Staton S.E."/>
            <person name="Cottret L."/>
            <person name="Lelandais-Briere C."/>
            <person name="Owens G.L."/>
            <person name="Carrere S."/>
            <person name="Mayjonade B."/>
            <person name="Legrand L."/>
            <person name="Gill N."/>
            <person name="Kane N.C."/>
            <person name="Bowers J.E."/>
            <person name="Hubner S."/>
            <person name="Bellec A."/>
            <person name="Berard A."/>
            <person name="Berges H."/>
            <person name="Blanchet N."/>
            <person name="Boniface M.C."/>
            <person name="Brunel D."/>
            <person name="Catrice O."/>
            <person name="Chaidir N."/>
            <person name="Claudel C."/>
            <person name="Donnadieu C."/>
            <person name="Faraut T."/>
            <person name="Fievet G."/>
            <person name="Helmstetter N."/>
            <person name="King M."/>
            <person name="Knapp S.J."/>
            <person name="Lai Z."/>
            <person name="Le Paslier M.C."/>
            <person name="Lippi Y."/>
            <person name="Lorenzon L."/>
            <person name="Mandel J.R."/>
            <person name="Marage G."/>
            <person name="Marchand G."/>
            <person name="Marquand E."/>
            <person name="Bret-Mestries E."/>
            <person name="Morien E."/>
            <person name="Nambeesan S."/>
            <person name="Nguyen T."/>
            <person name="Pegot-Espagnet P."/>
            <person name="Pouilly N."/>
            <person name="Raftis F."/>
            <person name="Sallet E."/>
            <person name="Schiex T."/>
            <person name="Thomas J."/>
            <person name="Vandecasteele C."/>
            <person name="Vares D."/>
            <person name="Vear F."/>
            <person name="Vautrin S."/>
            <person name="Crespi M."/>
            <person name="Mangin B."/>
            <person name="Burke J.M."/>
            <person name="Salse J."/>
            <person name="Munos S."/>
            <person name="Vincourt P."/>
            <person name="Rieseberg L.H."/>
            <person name="Langlade N.B."/>
        </authorList>
    </citation>
    <scope>NUCLEOTIDE SEQUENCE [LARGE SCALE GENOMIC DNA]</scope>
    <source>
        <strain evidence="2">cv. SF193</strain>
    </source>
</reference>
<dbReference type="InParanoid" id="A0A251RQJ5"/>